<gene>
    <name evidence="2" type="ordered locus">Cpha266_0497</name>
</gene>
<name>A1BDS7_CHLPD</name>
<keyword evidence="1" id="KW-0812">Transmembrane</keyword>
<organism evidence="2 3">
    <name type="scientific">Chlorobium phaeobacteroides (strain DSM 266 / SMG 266 / 2430)</name>
    <dbReference type="NCBI Taxonomy" id="290317"/>
    <lineage>
        <taxon>Bacteria</taxon>
        <taxon>Pseudomonadati</taxon>
        <taxon>Chlorobiota</taxon>
        <taxon>Chlorobiia</taxon>
        <taxon>Chlorobiales</taxon>
        <taxon>Chlorobiaceae</taxon>
        <taxon>Chlorobium/Pelodictyon group</taxon>
        <taxon>Chlorobium</taxon>
    </lineage>
</organism>
<keyword evidence="1" id="KW-1133">Transmembrane helix</keyword>
<dbReference type="RefSeq" id="WP_011744387.1">
    <property type="nucleotide sequence ID" value="NC_008639.1"/>
</dbReference>
<dbReference type="STRING" id="290317.Cpha266_0497"/>
<dbReference type="GO" id="GO:0004143">
    <property type="term" value="F:ATP-dependent diacylglycerol kinase activity"/>
    <property type="evidence" value="ECO:0007669"/>
    <property type="project" value="InterPro"/>
</dbReference>
<keyword evidence="2" id="KW-0548">Nucleotidyltransferase</keyword>
<feature type="transmembrane region" description="Helical" evidence="1">
    <location>
        <begin position="172"/>
        <end position="190"/>
    </location>
</feature>
<dbReference type="eggNOG" id="COG0170">
    <property type="taxonomic scope" value="Bacteria"/>
</dbReference>
<dbReference type="KEGG" id="cph:Cpha266_0497"/>
<dbReference type="Proteomes" id="UP000008701">
    <property type="component" value="Chromosome"/>
</dbReference>
<dbReference type="EMBL" id="CP000492">
    <property type="protein sequence ID" value="ABL64554.1"/>
    <property type="molecule type" value="Genomic_DNA"/>
</dbReference>
<feature type="transmembrane region" description="Helical" evidence="1">
    <location>
        <begin position="148"/>
        <end position="166"/>
    </location>
</feature>
<dbReference type="PANTHER" id="PTHR31303:SF1">
    <property type="entry name" value="CTP-DEPENDENT DIACYLGLYCEROL KINASE 1"/>
    <property type="match status" value="1"/>
</dbReference>
<feature type="transmembrane region" description="Helical" evidence="1">
    <location>
        <begin position="197"/>
        <end position="219"/>
    </location>
</feature>
<dbReference type="PANTHER" id="PTHR31303">
    <property type="entry name" value="CTP-DEPENDENT DIACYLGLYCEROL KINASE 1"/>
    <property type="match status" value="1"/>
</dbReference>
<protein>
    <submittedName>
        <fullName evidence="2">Phosphatidate cytidylyltransferase</fullName>
    </submittedName>
</protein>
<evidence type="ECO:0000256" key="1">
    <source>
        <dbReference type="SAM" id="Phobius"/>
    </source>
</evidence>
<keyword evidence="1" id="KW-0472">Membrane</keyword>
<dbReference type="GO" id="GO:0016779">
    <property type="term" value="F:nucleotidyltransferase activity"/>
    <property type="evidence" value="ECO:0007669"/>
    <property type="project" value="UniProtKB-KW"/>
</dbReference>
<accession>A1BDS7</accession>
<evidence type="ECO:0000313" key="3">
    <source>
        <dbReference type="Proteomes" id="UP000008701"/>
    </source>
</evidence>
<keyword evidence="2" id="KW-0808">Transferase</keyword>
<proteinExistence type="predicted"/>
<keyword evidence="3" id="KW-1185">Reference proteome</keyword>
<reference evidence="2 3" key="1">
    <citation type="submission" date="2006-12" db="EMBL/GenBank/DDBJ databases">
        <title>Complete sequence of Chlorobium phaeobacteroides DSM 266.</title>
        <authorList>
            <consortium name="US DOE Joint Genome Institute"/>
            <person name="Copeland A."/>
            <person name="Lucas S."/>
            <person name="Lapidus A."/>
            <person name="Barry K."/>
            <person name="Detter J.C."/>
            <person name="Glavina del Rio T."/>
            <person name="Hammon N."/>
            <person name="Israni S."/>
            <person name="Pitluck S."/>
            <person name="Goltsman E."/>
            <person name="Schmutz J."/>
            <person name="Larimer F."/>
            <person name="Land M."/>
            <person name="Hauser L."/>
            <person name="Mikhailova N."/>
            <person name="Li T."/>
            <person name="Overmann J."/>
            <person name="Bryant D.A."/>
            <person name="Richardson P."/>
        </authorList>
    </citation>
    <scope>NUCLEOTIDE SEQUENCE [LARGE SCALE GENOMIC DNA]</scope>
    <source>
        <strain evidence="2 3">DSM 266</strain>
    </source>
</reference>
<sequence length="226" mass="24940">MINKTSNAAETHDRLGLKYEVARKAIHLSSLSIVVIYCHISRDFALMLLLPLFLGFFLVDILKNFFPPVTAWYHRNFGAMLREHELIGGKPHLNGATCITMSALLLVLFFPKIIAITAFSMVAISDTVAAIVGKIYGRHRFGEKSIEGSAAFLISALIVAAMVPNLDIRAGIVMAVTATVIEAFVIRIGWFKVDDNLTIPLLSASTGWVTYLLFLPLQIEALSFCR</sequence>
<dbReference type="AlphaFoldDB" id="A1BDS7"/>
<feature type="transmembrane region" description="Helical" evidence="1">
    <location>
        <begin position="46"/>
        <end position="73"/>
    </location>
</feature>
<dbReference type="InterPro" id="IPR037997">
    <property type="entry name" value="Dgk1-like"/>
</dbReference>
<evidence type="ECO:0000313" key="2">
    <source>
        <dbReference type="EMBL" id="ABL64554.1"/>
    </source>
</evidence>
<dbReference type="HOGENOM" id="CLU_031477_4_1_10"/>